<comment type="caution">
    <text evidence="11">The sequence shown here is derived from an EMBL/GenBank/DDBJ whole genome shotgun (WGS) entry which is preliminary data.</text>
</comment>
<dbReference type="InterPro" id="IPR009080">
    <property type="entry name" value="tRNAsynth_Ia_anticodon-bd"/>
</dbReference>
<evidence type="ECO:0000256" key="9">
    <source>
        <dbReference type="RuleBase" id="RU363038"/>
    </source>
</evidence>
<dbReference type="InterPro" id="IPR036695">
    <property type="entry name" value="Arg-tRNA-synth_N_sf"/>
</dbReference>
<evidence type="ECO:0000256" key="5">
    <source>
        <dbReference type="ARBA" id="ARBA00022840"/>
    </source>
</evidence>
<dbReference type="Gene3D" id="3.30.1360.70">
    <property type="entry name" value="Arginyl tRNA synthetase N-terminal domain"/>
    <property type="match status" value="1"/>
</dbReference>
<dbReference type="InterPro" id="IPR008909">
    <property type="entry name" value="DALR_anticod-bd"/>
</dbReference>
<dbReference type="InterPro" id="IPR001278">
    <property type="entry name" value="Arg-tRNA-ligase"/>
</dbReference>
<dbReference type="GO" id="GO:0005524">
    <property type="term" value="F:ATP binding"/>
    <property type="evidence" value="ECO:0007669"/>
    <property type="project" value="UniProtKB-KW"/>
</dbReference>
<keyword evidence="6 9" id="KW-0648">Protein biosynthesis</keyword>
<dbReference type="PANTHER" id="PTHR11956:SF11">
    <property type="entry name" value="ARGININE--TRNA LIGASE, MITOCHONDRIAL-RELATED"/>
    <property type="match status" value="1"/>
</dbReference>
<evidence type="ECO:0000256" key="8">
    <source>
        <dbReference type="ARBA" id="ARBA00049339"/>
    </source>
</evidence>
<dbReference type="GO" id="GO:0005739">
    <property type="term" value="C:mitochondrion"/>
    <property type="evidence" value="ECO:0007669"/>
    <property type="project" value="TreeGrafter"/>
</dbReference>
<reference evidence="11" key="1">
    <citation type="submission" date="2023-06" db="EMBL/GenBank/DDBJ databases">
        <title>Genome-scale phylogeny and comparative genomics of the fungal order Sordariales.</title>
        <authorList>
            <consortium name="Lawrence Berkeley National Laboratory"/>
            <person name="Hensen N."/>
            <person name="Bonometti L."/>
            <person name="Westerberg I."/>
            <person name="Brannstrom I.O."/>
            <person name="Guillou S."/>
            <person name="Cros-Aarteil S."/>
            <person name="Calhoun S."/>
            <person name="Haridas S."/>
            <person name="Kuo A."/>
            <person name="Mondo S."/>
            <person name="Pangilinan J."/>
            <person name="Riley R."/>
            <person name="Labutti K."/>
            <person name="Andreopoulos B."/>
            <person name="Lipzen A."/>
            <person name="Chen C."/>
            <person name="Yanf M."/>
            <person name="Daum C."/>
            <person name="Ng V."/>
            <person name="Clum A."/>
            <person name="Steindorff A."/>
            <person name="Ohm R."/>
            <person name="Martin F."/>
            <person name="Silar P."/>
            <person name="Natvig D."/>
            <person name="Lalanne C."/>
            <person name="Gautier V."/>
            <person name="Ament-Velasquez S.L."/>
            <person name="Kruys A."/>
            <person name="Hutchinson M.I."/>
            <person name="Powell A.J."/>
            <person name="Barry K."/>
            <person name="Miller A.N."/>
            <person name="Grigoriev I.V."/>
            <person name="Debuchy R."/>
            <person name="Gladieux P."/>
            <person name="Thoren M.H."/>
            <person name="Johannesson H."/>
        </authorList>
    </citation>
    <scope>NUCLEOTIDE SEQUENCE</scope>
    <source>
        <strain evidence="11">SMH2532-1</strain>
    </source>
</reference>
<dbReference type="PANTHER" id="PTHR11956">
    <property type="entry name" value="ARGINYL-TRNA SYNTHETASE"/>
    <property type="match status" value="1"/>
</dbReference>
<feature type="domain" description="DALR anticodon binding" evidence="10">
    <location>
        <begin position="524"/>
        <end position="649"/>
    </location>
</feature>
<keyword evidence="7 9" id="KW-0030">Aminoacyl-tRNA synthetase</keyword>
<dbReference type="GO" id="GO:0004814">
    <property type="term" value="F:arginine-tRNA ligase activity"/>
    <property type="evidence" value="ECO:0007669"/>
    <property type="project" value="UniProtKB-EC"/>
</dbReference>
<accession>A0AA40CN03</accession>
<keyword evidence="12" id="KW-1185">Reference proteome</keyword>
<dbReference type="EMBL" id="JAULSV010000005">
    <property type="protein sequence ID" value="KAK0642964.1"/>
    <property type="molecule type" value="Genomic_DNA"/>
</dbReference>
<dbReference type="SMART" id="SM00836">
    <property type="entry name" value="DALR_1"/>
    <property type="match status" value="1"/>
</dbReference>
<proteinExistence type="inferred from homology"/>
<dbReference type="SUPFAM" id="SSF47323">
    <property type="entry name" value="Anticodon-binding domain of a subclass of class I aminoacyl-tRNA synthetases"/>
    <property type="match status" value="1"/>
</dbReference>
<keyword evidence="5 9" id="KW-0067">ATP-binding</keyword>
<protein>
    <recommendedName>
        <fullName evidence="2">arginine--tRNA ligase</fullName>
        <ecNumber evidence="2">6.1.1.19</ecNumber>
    </recommendedName>
</protein>
<dbReference type="Gene3D" id="3.40.50.620">
    <property type="entry name" value="HUPs"/>
    <property type="match status" value="1"/>
</dbReference>
<comment type="similarity">
    <text evidence="1 9">Belongs to the class-I aminoacyl-tRNA synthetase family.</text>
</comment>
<name>A0AA40CN03_9PEZI</name>
<comment type="catalytic activity">
    <reaction evidence="8">
        <text>tRNA(Arg) + L-arginine + ATP = L-arginyl-tRNA(Arg) + AMP + diphosphate</text>
        <dbReference type="Rhea" id="RHEA:20301"/>
        <dbReference type="Rhea" id="RHEA-COMP:9658"/>
        <dbReference type="Rhea" id="RHEA-COMP:9673"/>
        <dbReference type="ChEBI" id="CHEBI:30616"/>
        <dbReference type="ChEBI" id="CHEBI:32682"/>
        <dbReference type="ChEBI" id="CHEBI:33019"/>
        <dbReference type="ChEBI" id="CHEBI:78442"/>
        <dbReference type="ChEBI" id="CHEBI:78513"/>
        <dbReference type="ChEBI" id="CHEBI:456215"/>
        <dbReference type="EC" id="6.1.1.19"/>
    </reaction>
</comment>
<gene>
    <name evidence="11" type="ORF">B0T16DRAFT_459159</name>
</gene>
<dbReference type="PRINTS" id="PR01038">
    <property type="entry name" value="TRNASYNTHARG"/>
</dbReference>
<dbReference type="SUPFAM" id="SSF55190">
    <property type="entry name" value="Arginyl-tRNA synthetase (ArgRS), N-terminal 'additional' domain"/>
    <property type="match status" value="1"/>
</dbReference>
<organism evidence="11 12">
    <name type="scientific">Cercophora newfieldiana</name>
    <dbReference type="NCBI Taxonomy" id="92897"/>
    <lineage>
        <taxon>Eukaryota</taxon>
        <taxon>Fungi</taxon>
        <taxon>Dikarya</taxon>
        <taxon>Ascomycota</taxon>
        <taxon>Pezizomycotina</taxon>
        <taxon>Sordariomycetes</taxon>
        <taxon>Sordariomycetidae</taxon>
        <taxon>Sordariales</taxon>
        <taxon>Lasiosphaeriaceae</taxon>
        <taxon>Cercophora</taxon>
    </lineage>
</organism>
<evidence type="ECO:0000256" key="7">
    <source>
        <dbReference type="ARBA" id="ARBA00023146"/>
    </source>
</evidence>
<evidence type="ECO:0000256" key="1">
    <source>
        <dbReference type="ARBA" id="ARBA00005594"/>
    </source>
</evidence>
<dbReference type="Gene3D" id="1.10.730.10">
    <property type="entry name" value="Isoleucyl-tRNA Synthetase, Domain 1"/>
    <property type="match status" value="1"/>
</dbReference>
<evidence type="ECO:0000256" key="6">
    <source>
        <dbReference type="ARBA" id="ARBA00022917"/>
    </source>
</evidence>
<dbReference type="GO" id="GO:0032543">
    <property type="term" value="P:mitochondrial translation"/>
    <property type="evidence" value="ECO:0007669"/>
    <property type="project" value="TreeGrafter"/>
</dbReference>
<evidence type="ECO:0000256" key="2">
    <source>
        <dbReference type="ARBA" id="ARBA00012837"/>
    </source>
</evidence>
<sequence>MATRTLDGLTALLQGLDLDEIPTFPSADPLRQPVDIFHAYLAVALQALVGCDAQQAYDSITPANTVGNGDLDIVLPKLKLPGDPNLQDLAADITRNFPAHPLFVVPWKDKAHVRFCLQPKALPRILLPYILDRGPSYGILQDPDSPDPPSDQKTVLVEFSSPNLGQDFRTDHLRSTILGAFVSNTYEAMGWHVIRTNYLGDWGNHIGLLSLGWDRHGGSDEIFSKPPGEAFRAIHDIYSKMHDEMEPKIAAKRKKAKEKQEGASPVEEEEEEAIFAERAAAFKRLEEGDAKEVELWEKIRKISVEYYEGTYKKMGVVFDDYSGESLVCRDGKGVQGVEEKLKELGISEQDEHGLWVVNFANHGNVKLGTGTLRGKDGITGYLLRDIASVLHRHEKYGFDKLIFVVGEQNQHFQQVALVIKLMGLPEIEAKLQHLTFAKNPSVPIWGESGLLGDILERCEQYAQLAAADSGAFPPRLQVNEKLNTLGINTLAIQELNTRKGNKGISTSFDGEALMLTEGETGLGLQLGYARLCTAIDDIGSSSGSSSSSSSSSEIDFSSLWEGSWIEVLRLLARFPAVTNAAHKSLEPGPLLTYMFSVLDELGYCLDDVEEEDEAGGQESDGSKFAARSLLFRSTKQVLENGMRLLNVTPVS</sequence>
<keyword evidence="4 9" id="KW-0547">Nucleotide-binding</keyword>
<evidence type="ECO:0000256" key="4">
    <source>
        <dbReference type="ARBA" id="ARBA00022741"/>
    </source>
</evidence>
<dbReference type="Pfam" id="PF05746">
    <property type="entry name" value="DALR_1"/>
    <property type="match status" value="1"/>
</dbReference>
<dbReference type="SUPFAM" id="SSF52374">
    <property type="entry name" value="Nucleotidylyl transferase"/>
    <property type="match status" value="1"/>
</dbReference>
<dbReference type="EC" id="6.1.1.19" evidence="2"/>
<evidence type="ECO:0000259" key="10">
    <source>
        <dbReference type="SMART" id="SM00836"/>
    </source>
</evidence>
<dbReference type="InterPro" id="IPR014729">
    <property type="entry name" value="Rossmann-like_a/b/a_fold"/>
</dbReference>
<dbReference type="AlphaFoldDB" id="A0AA40CN03"/>
<evidence type="ECO:0000313" key="12">
    <source>
        <dbReference type="Proteomes" id="UP001174936"/>
    </source>
</evidence>
<dbReference type="InterPro" id="IPR035684">
    <property type="entry name" value="ArgRS_core"/>
</dbReference>
<dbReference type="GO" id="GO:0006420">
    <property type="term" value="P:arginyl-tRNA aminoacylation"/>
    <property type="evidence" value="ECO:0007669"/>
    <property type="project" value="InterPro"/>
</dbReference>
<evidence type="ECO:0000256" key="3">
    <source>
        <dbReference type="ARBA" id="ARBA00022598"/>
    </source>
</evidence>
<evidence type="ECO:0000313" key="11">
    <source>
        <dbReference type="EMBL" id="KAK0642964.1"/>
    </source>
</evidence>
<dbReference type="Pfam" id="PF00750">
    <property type="entry name" value="tRNA-synt_1d"/>
    <property type="match status" value="1"/>
</dbReference>
<keyword evidence="3 9" id="KW-0436">Ligase</keyword>
<dbReference type="Proteomes" id="UP001174936">
    <property type="component" value="Unassembled WGS sequence"/>
</dbReference>